<evidence type="ECO:0000256" key="5">
    <source>
        <dbReference type="ARBA" id="ARBA00023306"/>
    </source>
</evidence>
<evidence type="ECO:0000256" key="4">
    <source>
        <dbReference type="ARBA" id="ARBA00022989"/>
    </source>
</evidence>
<evidence type="ECO:0000256" key="3">
    <source>
        <dbReference type="ARBA" id="ARBA00022692"/>
    </source>
</evidence>
<dbReference type="InterPro" id="IPR005548">
    <property type="entry name" value="Cell_div_FtsQ/DivIB_C"/>
</dbReference>
<keyword evidence="2 10" id="KW-0132">Cell division</keyword>
<keyword evidence="4 7" id="KW-1133">Transmembrane helix</keyword>
<protein>
    <submittedName>
        <fullName evidence="10">Cell division protein FtsQ/DivIB</fullName>
    </submittedName>
</protein>
<keyword evidence="7" id="KW-0472">Membrane</keyword>
<feature type="region of interest" description="Disordered" evidence="6">
    <location>
        <begin position="1"/>
        <end position="83"/>
    </location>
</feature>
<keyword evidence="1" id="KW-1003">Cell membrane</keyword>
<keyword evidence="11" id="KW-1185">Reference proteome</keyword>
<organism evidence="10 11">
    <name type="scientific">Occultella gossypii</name>
    <dbReference type="NCBI Taxonomy" id="2800820"/>
    <lineage>
        <taxon>Bacteria</taxon>
        <taxon>Bacillati</taxon>
        <taxon>Actinomycetota</taxon>
        <taxon>Actinomycetes</taxon>
        <taxon>Micrococcales</taxon>
        <taxon>Ruaniaceae</taxon>
        <taxon>Occultella</taxon>
    </lineage>
</organism>
<feature type="compositionally biased region" description="Basic and acidic residues" evidence="6">
    <location>
        <begin position="41"/>
        <end position="51"/>
    </location>
</feature>
<dbReference type="PANTHER" id="PTHR37820">
    <property type="entry name" value="CELL DIVISION PROTEIN DIVIB"/>
    <property type="match status" value="1"/>
</dbReference>
<sequence length="327" mass="33678">MRAPAKPRQSAAAATAKPKPSAKRTSSAKPKATGPASAKPKPPDRTTDTTTEKPAAPKQSVTTSAQPTSAVVGGSPASRVSGQFAERVAERRSARRRLRWRTIAWIVAAVLVVAGLGALVLYSPVLALAEDEITITGTTEIVTDAQVREVVQAQAGVPLARLDTGAMADGIESLTGVLDVRISRVWPSGVEVAVEPRIPVASVAADGGGFALLDVEGVELAHTEAPTEALPVITVPLGEEGTAESLQAVLTVLSQLPPDLLAQVADAGAQTPNQVRFTLTDGAEVIWGSADDGDLKVAVLTTLRSVPAAVPPAVYDISAPLSPITRD</sequence>
<dbReference type="InterPro" id="IPR013685">
    <property type="entry name" value="POTRA_FtsQ_type"/>
</dbReference>
<gene>
    <name evidence="10" type="ORF">KCQ71_24125</name>
</gene>
<reference evidence="10 11" key="1">
    <citation type="submission" date="2021-04" db="EMBL/GenBank/DDBJ databases">
        <title>Ruania sp. nov., isolated from sandy soil of mangrove forest.</title>
        <authorList>
            <person name="Ge X."/>
            <person name="Huang R."/>
            <person name="Liu W."/>
        </authorList>
    </citation>
    <scope>NUCLEOTIDE SEQUENCE [LARGE SCALE GENOMIC DNA]</scope>
    <source>
        <strain evidence="10 11">N2-46</strain>
    </source>
</reference>
<evidence type="ECO:0000256" key="6">
    <source>
        <dbReference type="SAM" id="MobiDB-lite"/>
    </source>
</evidence>
<evidence type="ECO:0000313" key="10">
    <source>
        <dbReference type="EMBL" id="MBZ2199255.1"/>
    </source>
</evidence>
<proteinExistence type="predicted"/>
<dbReference type="PANTHER" id="PTHR37820:SF1">
    <property type="entry name" value="CELL DIVISION PROTEIN FTSQ"/>
    <property type="match status" value="1"/>
</dbReference>
<evidence type="ECO:0000259" key="8">
    <source>
        <dbReference type="Pfam" id="PF03799"/>
    </source>
</evidence>
<comment type="caution">
    <text evidence="10">The sequence shown here is derived from an EMBL/GenBank/DDBJ whole genome shotgun (WGS) entry which is preliminary data.</text>
</comment>
<dbReference type="Pfam" id="PF08478">
    <property type="entry name" value="POTRA_1"/>
    <property type="match status" value="1"/>
</dbReference>
<keyword evidence="3 7" id="KW-0812">Transmembrane</keyword>
<feature type="domain" description="POTRA" evidence="9">
    <location>
        <begin position="132"/>
        <end position="195"/>
    </location>
</feature>
<dbReference type="GO" id="GO:0051301">
    <property type="term" value="P:cell division"/>
    <property type="evidence" value="ECO:0007669"/>
    <property type="project" value="UniProtKB-KW"/>
</dbReference>
<dbReference type="Pfam" id="PF03799">
    <property type="entry name" value="FtsQ_DivIB_C"/>
    <property type="match status" value="1"/>
</dbReference>
<evidence type="ECO:0000313" key="11">
    <source>
        <dbReference type="Proteomes" id="UP000826651"/>
    </source>
</evidence>
<evidence type="ECO:0000256" key="1">
    <source>
        <dbReference type="ARBA" id="ARBA00022475"/>
    </source>
</evidence>
<dbReference type="InterPro" id="IPR050487">
    <property type="entry name" value="FtsQ_DivIB"/>
</dbReference>
<dbReference type="EMBL" id="JAGSHT010000025">
    <property type="protein sequence ID" value="MBZ2199255.1"/>
    <property type="molecule type" value="Genomic_DNA"/>
</dbReference>
<evidence type="ECO:0000256" key="7">
    <source>
        <dbReference type="SAM" id="Phobius"/>
    </source>
</evidence>
<feature type="domain" description="Cell division protein FtsQ/DivIB C-terminal" evidence="8">
    <location>
        <begin position="205"/>
        <end position="301"/>
    </location>
</feature>
<accession>A0ABS7SHM0</accession>
<feature type="compositionally biased region" description="Low complexity" evidence="6">
    <location>
        <begin position="1"/>
        <end position="25"/>
    </location>
</feature>
<dbReference type="Proteomes" id="UP000826651">
    <property type="component" value="Unassembled WGS sequence"/>
</dbReference>
<dbReference type="Gene3D" id="3.10.20.310">
    <property type="entry name" value="membrane protein fhac"/>
    <property type="match status" value="1"/>
</dbReference>
<evidence type="ECO:0000256" key="2">
    <source>
        <dbReference type="ARBA" id="ARBA00022618"/>
    </source>
</evidence>
<dbReference type="RefSeq" id="WP_223411262.1">
    <property type="nucleotide sequence ID" value="NZ_JAGSHT010000025.1"/>
</dbReference>
<name>A0ABS7SHM0_9MICO</name>
<feature type="transmembrane region" description="Helical" evidence="7">
    <location>
        <begin position="102"/>
        <end position="122"/>
    </location>
</feature>
<evidence type="ECO:0000259" key="9">
    <source>
        <dbReference type="Pfam" id="PF08478"/>
    </source>
</evidence>
<keyword evidence="5" id="KW-0131">Cell cycle</keyword>
<feature type="compositionally biased region" description="Polar residues" evidence="6">
    <location>
        <begin position="59"/>
        <end position="69"/>
    </location>
</feature>